<accession>C5LNM6</accession>
<dbReference type="Gene3D" id="3.40.50.300">
    <property type="entry name" value="P-loop containing nucleotide triphosphate hydrolases"/>
    <property type="match status" value="1"/>
</dbReference>
<dbReference type="PROSITE" id="PS51722">
    <property type="entry name" value="G_TR_2"/>
    <property type="match status" value="1"/>
</dbReference>
<gene>
    <name evidence="2" type="ORF">Pmar_PMAR008226</name>
</gene>
<dbReference type="Proteomes" id="UP000007800">
    <property type="component" value="Unassembled WGS sequence"/>
</dbReference>
<protein>
    <submittedName>
        <fullName evidence="2">Elongation factor 2, putative</fullName>
    </submittedName>
</protein>
<evidence type="ECO:0000259" key="1">
    <source>
        <dbReference type="PROSITE" id="PS51722"/>
    </source>
</evidence>
<dbReference type="OrthoDB" id="364892at2759"/>
<dbReference type="Pfam" id="PF00009">
    <property type="entry name" value="GTP_EFTU"/>
    <property type="match status" value="1"/>
</dbReference>
<dbReference type="Gene3D" id="3.90.1430.10">
    <property type="entry name" value="Yeast translation eEF2 (G' domain)"/>
    <property type="match status" value="1"/>
</dbReference>
<reference evidence="2 3" key="1">
    <citation type="submission" date="2008-07" db="EMBL/GenBank/DDBJ databases">
        <authorList>
            <person name="El-Sayed N."/>
            <person name="Caler E."/>
            <person name="Inman J."/>
            <person name="Amedeo P."/>
            <person name="Hass B."/>
            <person name="Wortman J."/>
        </authorList>
    </citation>
    <scope>NUCLEOTIDE SEQUENCE [LARGE SCALE GENOMIC DNA]</scope>
    <source>
        <strain evidence="3">ATCC 50983 / TXsc</strain>
    </source>
</reference>
<dbReference type="InterPro" id="IPR009000">
    <property type="entry name" value="Transl_B-barrel_sf"/>
</dbReference>
<organism evidence="3">
    <name type="scientific">Perkinsus marinus (strain ATCC 50983 / TXsc)</name>
    <dbReference type="NCBI Taxonomy" id="423536"/>
    <lineage>
        <taxon>Eukaryota</taxon>
        <taxon>Sar</taxon>
        <taxon>Alveolata</taxon>
        <taxon>Perkinsozoa</taxon>
        <taxon>Perkinsea</taxon>
        <taxon>Perkinsida</taxon>
        <taxon>Perkinsidae</taxon>
        <taxon>Perkinsus</taxon>
    </lineage>
</organism>
<keyword evidence="2" id="KW-0648">Protein biosynthesis</keyword>
<dbReference type="SUPFAM" id="SSF52540">
    <property type="entry name" value="P-loop containing nucleoside triphosphate hydrolases"/>
    <property type="match status" value="1"/>
</dbReference>
<keyword evidence="3" id="KW-1185">Reference proteome</keyword>
<feature type="domain" description="Tr-type G" evidence="1">
    <location>
        <begin position="19"/>
        <end position="244"/>
    </location>
</feature>
<dbReference type="SUPFAM" id="SSF54980">
    <property type="entry name" value="EF-G C-terminal domain-like"/>
    <property type="match status" value="1"/>
</dbReference>
<sequence>MSVIRTSKLLEAMDDTPIEDIRNICIIAHVDHGKTTLSDYLLASNRIISPKQVEEGTKTGEAVRYLDSREDEARRMITIASSCVTLLDDEGHLFNLVDSPGHLDFSAEVSSASRLTDGCLLLVDCVEGVRPQTRHVMRQAFEDRVQPLLVLNKLDRLAALYPDPEDAFQRIRSIIEDVNMHFLNLVESDKEAKGLDEIDPQDEAMYGSFDPTNNNVLFASALHGWAFDLRAWVDKLLLRKLKMSKVVDSECTADDVVKYLWGDYCLKKKGFEALEGAVTGSRTFIKLVLENIWKLYEQDADMGREKLSSQFPLSQQIFRSCINKLPNPVESAQRRMKTLAPGLWTEGGLSSDEVKLYEDSLTSNPRGDDAPTVAFVSKFQAADLRLGCLIGDKVDTFRELNGFVAMTRIFSGEVRVGQQLYVLRDATGEGQKQVEKDESDAPDGITVTVTSIYAVLASSLVPAEQAKAGCIVGLVLHGSDEVVDPSNPDALEAAKRSACSGVTLSSARDMPPFVSPFEGQQSIVRVSVSPVRLEDTDALTLGLIRLKQADPAASVARNPDTGELLVGCCGDEHLHRCVGIRLKDANGEGHKSFADELRGAAKGKVLWRLSFSHWRVLRGGKIDDYDQCPLYELCMTRERLEDYGSNVDSTAALDIGNTARRLVMQIRRSKGLPCGEKLVVDAEKQRNLTKMK</sequence>
<dbReference type="PRINTS" id="PR00315">
    <property type="entry name" value="ELONGATNFCT"/>
</dbReference>
<dbReference type="InParanoid" id="C5LNM6"/>
<dbReference type="GeneID" id="9040198"/>
<dbReference type="Gene3D" id="3.30.70.870">
    <property type="entry name" value="Elongation Factor G (Translational Gtpase), domain 3"/>
    <property type="match status" value="1"/>
</dbReference>
<dbReference type="PANTHER" id="PTHR42908">
    <property type="entry name" value="TRANSLATION ELONGATION FACTOR-RELATED"/>
    <property type="match status" value="1"/>
</dbReference>
<dbReference type="GO" id="GO:0003746">
    <property type="term" value="F:translation elongation factor activity"/>
    <property type="evidence" value="ECO:0007669"/>
    <property type="project" value="UniProtKB-KW"/>
</dbReference>
<dbReference type="EMBL" id="GG683822">
    <property type="protein sequence ID" value="EER01645.1"/>
    <property type="molecule type" value="Genomic_DNA"/>
</dbReference>
<dbReference type="RefSeq" id="XP_002768927.1">
    <property type="nucleotide sequence ID" value="XM_002768881.1"/>
</dbReference>
<dbReference type="GO" id="GO:1990904">
    <property type="term" value="C:ribonucleoprotein complex"/>
    <property type="evidence" value="ECO:0007669"/>
    <property type="project" value="TreeGrafter"/>
</dbReference>
<dbReference type="InterPro" id="IPR000795">
    <property type="entry name" value="T_Tr_GTP-bd_dom"/>
</dbReference>
<dbReference type="GO" id="GO:0043022">
    <property type="term" value="F:ribosome binding"/>
    <property type="evidence" value="ECO:0007669"/>
    <property type="project" value="TreeGrafter"/>
</dbReference>
<dbReference type="PANTHER" id="PTHR42908:SF3">
    <property type="entry name" value="ELONGATION FACTOR-LIKE GTPASE 1"/>
    <property type="match status" value="1"/>
</dbReference>
<dbReference type="Gene3D" id="2.40.30.10">
    <property type="entry name" value="Translation factors"/>
    <property type="match status" value="1"/>
</dbReference>
<dbReference type="GO" id="GO:0042256">
    <property type="term" value="P:cytosolic ribosome assembly"/>
    <property type="evidence" value="ECO:0007669"/>
    <property type="project" value="TreeGrafter"/>
</dbReference>
<dbReference type="InterPro" id="IPR027417">
    <property type="entry name" value="P-loop_NTPase"/>
</dbReference>
<dbReference type="AlphaFoldDB" id="C5LNM6"/>
<dbReference type="GO" id="GO:0005829">
    <property type="term" value="C:cytosol"/>
    <property type="evidence" value="ECO:0007669"/>
    <property type="project" value="TreeGrafter"/>
</dbReference>
<dbReference type="GO" id="GO:0003924">
    <property type="term" value="F:GTPase activity"/>
    <property type="evidence" value="ECO:0007669"/>
    <property type="project" value="InterPro"/>
</dbReference>
<evidence type="ECO:0000313" key="3">
    <source>
        <dbReference type="Proteomes" id="UP000007800"/>
    </source>
</evidence>
<dbReference type="InterPro" id="IPR035647">
    <property type="entry name" value="EFG_III/V"/>
</dbReference>
<dbReference type="GO" id="GO:0005525">
    <property type="term" value="F:GTP binding"/>
    <property type="evidence" value="ECO:0007669"/>
    <property type="project" value="InterPro"/>
</dbReference>
<dbReference type="InterPro" id="IPR005225">
    <property type="entry name" value="Small_GTP-bd"/>
</dbReference>
<dbReference type="NCBIfam" id="TIGR00231">
    <property type="entry name" value="small_GTP"/>
    <property type="match status" value="1"/>
</dbReference>
<dbReference type="SUPFAM" id="SSF50447">
    <property type="entry name" value="Translation proteins"/>
    <property type="match status" value="1"/>
</dbReference>
<name>C5LNM6_PERM5</name>
<keyword evidence="2" id="KW-0251">Elongation factor</keyword>
<evidence type="ECO:0000313" key="2">
    <source>
        <dbReference type="EMBL" id="EER01645.1"/>
    </source>
</evidence>
<proteinExistence type="predicted"/>